<organism evidence="2 3">
    <name type="scientific">Protopolystoma xenopodis</name>
    <dbReference type="NCBI Taxonomy" id="117903"/>
    <lineage>
        <taxon>Eukaryota</taxon>
        <taxon>Metazoa</taxon>
        <taxon>Spiralia</taxon>
        <taxon>Lophotrochozoa</taxon>
        <taxon>Platyhelminthes</taxon>
        <taxon>Monogenea</taxon>
        <taxon>Polyopisthocotylea</taxon>
        <taxon>Polystomatidea</taxon>
        <taxon>Polystomatidae</taxon>
        <taxon>Protopolystoma</taxon>
    </lineage>
</organism>
<feature type="region of interest" description="Disordered" evidence="1">
    <location>
        <begin position="89"/>
        <end position="119"/>
    </location>
</feature>
<gene>
    <name evidence="2" type="ORF">PXEA_LOCUS24750</name>
</gene>
<comment type="caution">
    <text evidence="2">The sequence shown here is derived from an EMBL/GenBank/DDBJ whole genome shotgun (WGS) entry which is preliminary data.</text>
</comment>
<dbReference type="Proteomes" id="UP000784294">
    <property type="component" value="Unassembled WGS sequence"/>
</dbReference>
<dbReference type="AlphaFoldDB" id="A0A3S5C2M6"/>
<accession>A0A3S5C2M6</accession>
<sequence>CIHAGFGRSPSLFVCFTRGQAVFVPRGHFPCDSFRPSLYLSVCLGPDLCIPNWAAATRASLSVLPAPEYVALTDSIDCIRLGDSVRCDRLPRPDRGSPPNGRTEAASKQNDTTSQTQRPTQPWPCFLCMSSSHRHVMCRV</sequence>
<evidence type="ECO:0000256" key="1">
    <source>
        <dbReference type="SAM" id="MobiDB-lite"/>
    </source>
</evidence>
<evidence type="ECO:0000313" key="2">
    <source>
        <dbReference type="EMBL" id="VEL31310.1"/>
    </source>
</evidence>
<evidence type="ECO:0000313" key="3">
    <source>
        <dbReference type="Proteomes" id="UP000784294"/>
    </source>
</evidence>
<keyword evidence="3" id="KW-1185">Reference proteome</keyword>
<reference evidence="2" key="1">
    <citation type="submission" date="2018-11" db="EMBL/GenBank/DDBJ databases">
        <authorList>
            <consortium name="Pathogen Informatics"/>
        </authorList>
    </citation>
    <scope>NUCLEOTIDE SEQUENCE</scope>
</reference>
<dbReference type="EMBL" id="CAAALY010120950">
    <property type="protein sequence ID" value="VEL31310.1"/>
    <property type="molecule type" value="Genomic_DNA"/>
</dbReference>
<protein>
    <submittedName>
        <fullName evidence="2">Uncharacterized protein</fullName>
    </submittedName>
</protein>
<feature type="compositionally biased region" description="Polar residues" evidence="1">
    <location>
        <begin position="106"/>
        <end position="119"/>
    </location>
</feature>
<proteinExistence type="predicted"/>
<name>A0A3S5C2M6_9PLAT</name>
<feature type="non-terminal residue" evidence="2">
    <location>
        <position position="1"/>
    </location>
</feature>